<dbReference type="Proteomes" id="UP001492380">
    <property type="component" value="Unassembled WGS sequence"/>
</dbReference>
<feature type="compositionally biased region" description="Basic and acidic residues" evidence="1">
    <location>
        <begin position="215"/>
        <end position="228"/>
    </location>
</feature>
<name>A0ABR1YK43_9PEZI</name>
<dbReference type="PANTHER" id="PTHR14778:SF2">
    <property type="entry name" value="KINETOCHORE-ASSOCIATED PROTEIN DSN1 HOMOLOG"/>
    <property type="match status" value="1"/>
</dbReference>
<feature type="compositionally biased region" description="Low complexity" evidence="1">
    <location>
        <begin position="38"/>
        <end position="56"/>
    </location>
</feature>
<feature type="compositionally biased region" description="Low complexity" evidence="1">
    <location>
        <begin position="480"/>
        <end position="502"/>
    </location>
</feature>
<feature type="region of interest" description="Disordered" evidence="1">
    <location>
        <begin position="414"/>
        <end position="450"/>
    </location>
</feature>
<feature type="region of interest" description="Disordered" evidence="1">
    <location>
        <begin position="1"/>
        <end position="300"/>
    </location>
</feature>
<feature type="compositionally biased region" description="Basic residues" evidence="1">
    <location>
        <begin position="279"/>
        <end position="291"/>
    </location>
</feature>
<feature type="compositionally biased region" description="Low complexity" evidence="1">
    <location>
        <begin position="527"/>
        <end position="538"/>
    </location>
</feature>
<dbReference type="Pfam" id="PF08202">
    <property type="entry name" value="MIS13"/>
    <property type="match status" value="1"/>
</dbReference>
<evidence type="ECO:0000313" key="3">
    <source>
        <dbReference type="Proteomes" id="UP001492380"/>
    </source>
</evidence>
<feature type="region of interest" description="Disordered" evidence="1">
    <location>
        <begin position="623"/>
        <end position="643"/>
    </location>
</feature>
<feature type="compositionally biased region" description="Polar residues" evidence="1">
    <location>
        <begin position="539"/>
        <end position="553"/>
    </location>
</feature>
<keyword evidence="3" id="KW-1185">Reference proteome</keyword>
<feature type="compositionally biased region" description="Polar residues" evidence="1">
    <location>
        <begin position="9"/>
        <end position="21"/>
    </location>
</feature>
<feature type="compositionally biased region" description="Low complexity" evidence="1">
    <location>
        <begin position="135"/>
        <end position="144"/>
    </location>
</feature>
<feature type="compositionally biased region" description="Low complexity" evidence="1">
    <location>
        <begin position="197"/>
        <end position="206"/>
    </location>
</feature>
<feature type="compositionally biased region" description="Gly residues" evidence="1">
    <location>
        <begin position="623"/>
        <end position="632"/>
    </location>
</feature>
<accession>A0ABR1YK43</accession>
<organism evidence="2 3">
    <name type="scientific">Phyllosticta capitalensis</name>
    <dbReference type="NCBI Taxonomy" id="121624"/>
    <lineage>
        <taxon>Eukaryota</taxon>
        <taxon>Fungi</taxon>
        <taxon>Dikarya</taxon>
        <taxon>Ascomycota</taxon>
        <taxon>Pezizomycotina</taxon>
        <taxon>Dothideomycetes</taxon>
        <taxon>Dothideomycetes incertae sedis</taxon>
        <taxon>Botryosphaeriales</taxon>
        <taxon>Phyllostictaceae</taxon>
        <taxon>Phyllosticta</taxon>
    </lineage>
</organism>
<proteinExistence type="predicted"/>
<evidence type="ECO:0000313" key="2">
    <source>
        <dbReference type="EMBL" id="KAK8232139.1"/>
    </source>
</evidence>
<dbReference type="InterPro" id="IPR013218">
    <property type="entry name" value="Dsn1/Mis13"/>
</dbReference>
<reference evidence="2 3" key="1">
    <citation type="submission" date="2024-04" db="EMBL/GenBank/DDBJ databases">
        <title>Phyllosticta paracitricarpa is synonymous to the EU quarantine fungus P. citricarpa based on phylogenomic analyses.</title>
        <authorList>
            <consortium name="Lawrence Berkeley National Laboratory"/>
            <person name="Van Ingen-Buijs V.A."/>
            <person name="Van Westerhoven A.C."/>
            <person name="Haridas S."/>
            <person name="Skiadas P."/>
            <person name="Martin F."/>
            <person name="Groenewald J.Z."/>
            <person name="Crous P.W."/>
            <person name="Seidl M.F."/>
        </authorList>
    </citation>
    <scope>NUCLEOTIDE SEQUENCE [LARGE SCALE GENOMIC DNA]</scope>
    <source>
        <strain evidence="2 3">CBS 123374</strain>
    </source>
</reference>
<protein>
    <submittedName>
        <fullName evidence="2">Kinetochore protein-like protein Mis13</fullName>
    </submittedName>
</protein>
<dbReference type="EMBL" id="JBBWRZ010000007">
    <property type="protein sequence ID" value="KAK8232139.1"/>
    <property type="molecule type" value="Genomic_DNA"/>
</dbReference>
<comment type="caution">
    <text evidence="2">The sequence shown here is derived from an EMBL/GenBank/DDBJ whole genome shotgun (WGS) entry which is preliminary data.</text>
</comment>
<feature type="compositionally biased region" description="Basic and acidic residues" evidence="1">
    <location>
        <begin position="414"/>
        <end position="428"/>
    </location>
</feature>
<feature type="region of interest" description="Disordered" evidence="1">
    <location>
        <begin position="478"/>
        <end position="553"/>
    </location>
</feature>
<dbReference type="PANTHER" id="PTHR14778">
    <property type="entry name" value="KINETOCHORE-ASSOCIATED PROTEIN DSN1 HOMOLOG"/>
    <property type="match status" value="1"/>
</dbReference>
<gene>
    <name evidence="2" type="ORF">HDK90DRAFT_512096</name>
</gene>
<sequence length="643" mass="67685">MTALVVRTPLQSLSMTSTQRTAGRRRSARLAFQDDEPVVVPAVKKAKTGSSGAGKANDAEGVNGVNGTGNKADKGKAGGAAKGRSAKSASYEEDDDGFTFSRGRSRKTAKKPTTAPVQEEPEPEPEPAPAPPKVTKPAKAAPTKPTKPAPSEPAKKPKTTKKSLAAIAPAVADEIEPGPKRRRSARLSGDHVPQSQAPAAVATPAAEKPKRTRKSIAEKETRTPKGRAEEDEGLALVGPNGAQPQSDQPSREGTKIALPFADTPIIKRNKELRKGGGSGHRRSSTGLRGRRASSLIDSGTSNAVPHAEVATEEFYKLIEDSLPEPRRMKQLLVWCGTRALPEKPSGDVPDSSAIMAARAIQQELLQDFASKSEMSNWFDREDVEPTTVVKKPNPRNVDNAKRLEELEAEVKRLEEEKKSWEKLLKKPEALSSGDAEALPDAPPADPASATSLDTINAALLDPEQAKILEQLRGLTLNLGPATTSTASSSKPTDTSDPSTSKPESSDEPPKAASGAPDADPSTISQDPAAAAPAPTAVPSQQRQSDIHTRLQTITTSLPAQTDLFADGVHKLAQYRAAADRVADAVLASAAQRLEQREKEARERAGTTNVGSFDVLRGLAGVLSGGASGAGEGADGDAAGERRR</sequence>
<evidence type="ECO:0000256" key="1">
    <source>
        <dbReference type="SAM" id="MobiDB-lite"/>
    </source>
</evidence>